<feature type="region of interest" description="Disordered" evidence="12">
    <location>
        <begin position="616"/>
        <end position="664"/>
    </location>
</feature>
<keyword evidence="6" id="KW-0378">Hydrolase</keyword>
<evidence type="ECO:0000259" key="13">
    <source>
        <dbReference type="SMART" id="SM00474"/>
    </source>
</evidence>
<feature type="compositionally biased region" description="Polar residues" evidence="12">
    <location>
        <begin position="616"/>
        <end position="633"/>
    </location>
</feature>
<feature type="domain" description="3'-5' exonuclease" evidence="13">
    <location>
        <begin position="412"/>
        <end position="590"/>
    </location>
</feature>
<dbReference type="EMBL" id="DAKRPA010000003">
    <property type="protein sequence ID" value="DBA05017.1"/>
    <property type="molecule type" value="Genomic_DNA"/>
</dbReference>
<gene>
    <name evidence="14" type="ORF">N0F65_000705</name>
</gene>
<reference evidence="14" key="1">
    <citation type="submission" date="2022-11" db="EMBL/GenBank/DDBJ databases">
        <authorList>
            <person name="Morgan W.R."/>
            <person name="Tartar A."/>
        </authorList>
    </citation>
    <scope>NUCLEOTIDE SEQUENCE</scope>
    <source>
        <strain evidence="14">ARSEF 373</strain>
    </source>
</reference>
<dbReference type="CDD" id="cd18038">
    <property type="entry name" value="DEXXQc_Helz-like"/>
    <property type="match status" value="1"/>
</dbReference>
<dbReference type="SMART" id="SM00474">
    <property type="entry name" value="35EXOc"/>
    <property type="match status" value="1"/>
</dbReference>
<dbReference type="GO" id="GO:0003723">
    <property type="term" value="F:RNA binding"/>
    <property type="evidence" value="ECO:0007669"/>
    <property type="project" value="UniProtKB-KW"/>
</dbReference>
<keyword evidence="10" id="KW-0943">RNA-mediated gene silencing</keyword>
<accession>A0AAV2ZED2</accession>
<dbReference type="Pfam" id="PF21634">
    <property type="entry name" value="MOV-10_beta-barrel"/>
    <property type="match status" value="1"/>
</dbReference>
<dbReference type="InterPro" id="IPR027417">
    <property type="entry name" value="P-loop_NTPase"/>
</dbReference>
<proteinExistence type="inferred from homology"/>
<dbReference type="PANTHER" id="PTHR45418:SF1">
    <property type="entry name" value="CANCER_TESTIS ANTIGEN 55"/>
    <property type="match status" value="1"/>
</dbReference>
<dbReference type="Gene3D" id="3.40.50.300">
    <property type="entry name" value="P-loop containing nucleotide triphosphate hydrolases"/>
    <property type="match status" value="2"/>
</dbReference>
<dbReference type="InterPro" id="IPR002562">
    <property type="entry name" value="3'-5'_exonuclease_dom"/>
</dbReference>
<dbReference type="Proteomes" id="UP001146120">
    <property type="component" value="Unassembled WGS sequence"/>
</dbReference>
<dbReference type="InterPro" id="IPR047187">
    <property type="entry name" value="SF1_C_Upf1"/>
</dbReference>
<comment type="subcellular location">
    <subcellularLocation>
        <location evidence="1">Cytoplasm</location>
        <location evidence="1">Cytoplasmic ribonucleoprotein granule</location>
    </subcellularLocation>
</comment>
<evidence type="ECO:0000256" key="12">
    <source>
        <dbReference type="SAM" id="MobiDB-lite"/>
    </source>
</evidence>
<evidence type="ECO:0000313" key="14">
    <source>
        <dbReference type="EMBL" id="DBA05017.1"/>
    </source>
</evidence>
<evidence type="ECO:0000256" key="3">
    <source>
        <dbReference type="ARBA" id="ARBA00012552"/>
    </source>
</evidence>
<keyword evidence="8" id="KW-0067">ATP-binding</keyword>
<dbReference type="PANTHER" id="PTHR45418">
    <property type="entry name" value="CANCER/TESTIS ANTIGEN 55"/>
    <property type="match status" value="1"/>
</dbReference>
<dbReference type="Pfam" id="PF13086">
    <property type="entry name" value="AAA_11"/>
    <property type="match status" value="2"/>
</dbReference>
<dbReference type="GO" id="GO:0006139">
    <property type="term" value="P:nucleobase-containing compound metabolic process"/>
    <property type="evidence" value="ECO:0007669"/>
    <property type="project" value="InterPro"/>
</dbReference>
<dbReference type="InterPro" id="IPR041679">
    <property type="entry name" value="DNA2/NAM7-like_C"/>
</dbReference>
<dbReference type="EC" id="3.6.4.13" evidence="3"/>
<dbReference type="GO" id="GO:0008408">
    <property type="term" value="F:3'-5' exonuclease activity"/>
    <property type="evidence" value="ECO:0007669"/>
    <property type="project" value="InterPro"/>
</dbReference>
<dbReference type="GO" id="GO:0031047">
    <property type="term" value="P:regulatory ncRNA-mediated gene silencing"/>
    <property type="evidence" value="ECO:0007669"/>
    <property type="project" value="UniProtKB-KW"/>
</dbReference>
<evidence type="ECO:0000256" key="10">
    <source>
        <dbReference type="ARBA" id="ARBA00023158"/>
    </source>
</evidence>
<keyword evidence="4" id="KW-0963">Cytoplasm</keyword>
<feature type="compositionally biased region" description="Basic and acidic residues" evidence="12">
    <location>
        <begin position="651"/>
        <end position="664"/>
    </location>
</feature>
<comment type="caution">
    <text evidence="14">The sequence shown here is derived from an EMBL/GenBank/DDBJ whole genome shotgun (WGS) entry which is preliminary data.</text>
</comment>
<organism evidence="14 15">
    <name type="scientific">Lagenidium giganteum</name>
    <dbReference type="NCBI Taxonomy" id="4803"/>
    <lineage>
        <taxon>Eukaryota</taxon>
        <taxon>Sar</taxon>
        <taxon>Stramenopiles</taxon>
        <taxon>Oomycota</taxon>
        <taxon>Peronosporomycetes</taxon>
        <taxon>Pythiales</taxon>
        <taxon>Pythiaceae</taxon>
    </lineage>
</organism>
<evidence type="ECO:0000256" key="5">
    <source>
        <dbReference type="ARBA" id="ARBA00022741"/>
    </source>
</evidence>
<dbReference type="GO" id="GO:0036464">
    <property type="term" value="C:cytoplasmic ribonucleoprotein granule"/>
    <property type="evidence" value="ECO:0007669"/>
    <property type="project" value="UniProtKB-SubCell"/>
</dbReference>
<dbReference type="SUPFAM" id="SSF52540">
    <property type="entry name" value="P-loop containing nucleoside triphosphate hydrolases"/>
    <property type="match status" value="1"/>
</dbReference>
<dbReference type="Gene3D" id="3.30.420.10">
    <property type="entry name" value="Ribonuclease H-like superfamily/Ribonuclease H"/>
    <property type="match status" value="1"/>
</dbReference>
<dbReference type="Pfam" id="PF13087">
    <property type="entry name" value="AAA_12"/>
    <property type="match status" value="1"/>
</dbReference>
<dbReference type="GO" id="GO:0005524">
    <property type="term" value="F:ATP binding"/>
    <property type="evidence" value="ECO:0007669"/>
    <property type="project" value="UniProtKB-KW"/>
</dbReference>
<evidence type="ECO:0000256" key="11">
    <source>
        <dbReference type="ARBA" id="ARBA00047984"/>
    </source>
</evidence>
<evidence type="ECO:0000313" key="15">
    <source>
        <dbReference type="Proteomes" id="UP001146120"/>
    </source>
</evidence>
<evidence type="ECO:0000256" key="2">
    <source>
        <dbReference type="ARBA" id="ARBA00005601"/>
    </source>
</evidence>
<evidence type="ECO:0000256" key="7">
    <source>
        <dbReference type="ARBA" id="ARBA00022806"/>
    </source>
</evidence>
<keyword evidence="9" id="KW-0694">RNA-binding</keyword>
<comment type="catalytic activity">
    <reaction evidence="11">
        <text>ATP + H2O = ADP + phosphate + H(+)</text>
        <dbReference type="Rhea" id="RHEA:13065"/>
        <dbReference type="ChEBI" id="CHEBI:15377"/>
        <dbReference type="ChEBI" id="CHEBI:15378"/>
        <dbReference type="ChEBI" id="CHEBI:30616"/>
        <dbReference type="ChEBI" id="CHEBI:43474"/>
        <dbReference type="ChEBI" id="CHEBI:456216"/>
        <dbReference type="EC" id="3.6.4.13"/>
    </reaction>
</comment>
<evidence type="ECO:0000256" key="1">
    <source>
        <dbReference type="ARBA" id="ARBA00004331"/>
    </source>
</evidence>
<protein>
    <recommendedName>
        <fullName evidence="3">RNA helicase</fullName>
        <ecNumber evidence="3">3.6.4.13</ecNumber>
    </recommendedName>
</protein>
<dbReference type="InterPro" id="IPR026122">
    <property type="entry name" value="MOV-10/SDE3_DEXXQ/H-box"/>
</dbReference>
<keyword evidence="7" id="KW-0347">Helicase</keyword>
<dbReference type="SUPFAM" id="SSF53098">
    <property type="entry name" value="Ribonuclease H-like"/>
    <property type="match status" value="1"/>
</dbReference>
<dbReference type="Pfam" id="PF01612">
    <property type="entry name" value="DNA_pol_A_exo1"/>
    <property type="match status" value="1"/>
</dbReference>
<dbReference type="GO" id="GO:0032574">
    <property type="term" value="F:5'-3' RNA helicase activity"/>
    <property type="evidence" value="ECO:0007669"/>
    <property type="project" value="InterPro"/>
</dbReference>
<dbReference type="InterPro" id="IPR036397">
    <property type="entry name" value="RNaseH_sf"/>
</dbReference>
<name>A0AAV2ZED2_9STRA</name>
<evidence type="ECO:0000256" key="6">
    <source>
        <dbReference type="ARBA" id="ARBA00022801"/>
    </source>
</evidence>
<keyword evidence="5" id="KW-0547">Nucleotide-binding</keyword>
<dbReference type="InterPro" id="IPR049080">
    <property type="entry name" value="MOV-10-like_beta-barrel"/>
</dbReference>
<evidence type="ECO:0000256" key="9">
    <source>
        <dbReference type="ARBA" id="ARBA00022884"/>
    </source>
</evidence>
<comment type="similarity">
    <text evidence="2">Belongs to the DNA2/NAM7 helicase family. SDE3 subfamily.</text>
</comment>
<evidence type="ECO:0000256" key="8">
    <source>
        <dbReference type="ARBA" id="ARBA00022840"/>
    </source>
</evidence>
<dbReference type="FunFam" id="3.40.50.300:FF:000608">
    <property type="entry name" value="Mov10 RISC complex RNA helicase"/>
    <property type="match status" value="1"/>
</dbReference>
<keyword evidence="15" id="KW-1185">Reference proteome</keyword>
<reference evidence="14" key="2">
    <citation type="journal article" date="2023" name="Microbiol Resour">
        <title>Decontamination and Annotation of the Draft Genome Sequence of the Oomycete Lagenidium giganteum ARSEF 373.</title>
        <authorList>
            <person name="Morgan W.R."/>
            <person name="Tartar A."/>
        </authorList>
    </citation>
    <scope>NUCLEOTIDE SEQUENCE</scope>
    <source>
        <strain evidence="14">ARSEF 373</strain>
    </source>
</reference>
<evidence type="ECO:0000256" key="4">
    <source>
        <dbReference type="ARBA" id="ARBA00022490"/>
    </source>
</evidence>
<sequence>MCQSGTQVQQCVTALRAFVVAQGGSIEPSRLGEFYVKYPHVRAVVRPSAKVFIALHGRGLEWRVQTDPCKTLIVATGADSTWTVDSLCVAMRSFVIRRGGAVESGAIGDLYAEHPGFEHSLKAVCDSFVYFVAQYGAPYGLQMKSSTLKVRGDSAAPASKPAVATKTDPKPDVAAIRDVIQRLHANVKAHNGRFGAGNEFAKFLKTRATRRVMEQSGKKRLKKFVQSFGGIVPGIQVSWVIASNGEGYVVASDASAAPVAASEPSVTSVRVTPIQKCLELLDKFVANHNGVATSSLIGIFCKENPAVASVLRPNKAIASCKAFIDKYGQQNGYKLRWQAKPPAIVRGAVGAKSKPKAKATTTATATAQAKGQAKPPGVVHRAVDAPGRASEARLQATATAPASSYVARQSTVNLITTTAAATAIVRSTLRHANIIALDFEGDLSANGRMSLMQICVRSKGVFVFDLFTCPDILRSANVGLRQILMSASVTKVLHDGRHDARGLYGQFGIKLKRVFDTQVAFYRLDDSTRIVGLNTVLEKYTTYQNTRKNEIQHGLGLFDQRPLAPYVLDYAVQDVKYSIQAFDHMVAKMGAASLEECIEASMERIVSAVSSSVSRNQGHTYAGTTQAQNPNQGERSRTKQSERLSSTVRRQAPDYRDGKDGIEVEDKDPDAFLDTIVENATVTKRFIIKNNAATACVLHRAALVASTAALPFYLDSPPLPYVLPTGQQICIELRFCSQQSGTYRAVLTFQFSTEDSPVVDVVRIIDNVNCVSARTSKSIRSMIKEAASGKYVRNNQRAQPGYIVDRYTPLGYGNPFKIRVDKYDMPREFPTTVARLEVNYVDHFRHLLWMEERQLHYEQQDYDMIGAVLRQVGGTYRLAVPGLSENRPSVLPGDKVLLVHSGKTYQARAVDVTRDDVILGTPPSFAYRQGDRVEVRFVLSRMAMRLCHQGIACFSAAIHTKFLFPVVQSTATTIRREPLVPTAKLQSLNPEQVQAVHDVVNFSHFSAPYVIYGPPGTGKTVTLVEGLNQIARLNPSARILICASTNAAADLLCERLVQCLPQAQGRVLRVMAFMRKEKDTPAAVLPYTLRNGEGGFIPPSLQDLLDVSIIVTTLASGAKLYNVGLKRGHFDVIAVDEAGQTTEPDVMGVLGPFAGSTTALILAGDPRQLGAVIKSKQAATNGLDISLLERLVKMPLYDTSADSGQRVMTKLRRNYRAHPVLLAVPSKLFYLSSLLPHAPASVCRGLENWQVLPTAGVPLIFHGVQGNDCQERSSPSWFNPQEIALVEAYIDLLLTNTVGATRRIEPEDIGVITPYAQQRKKINQVLRASGYKDVRVGSVEQFQGAELPVIIVSTVRSSKDFFDEDAKFNLGFLGNPKRFNVAITRAQSLLIIVGNPFVLQEDPNWNEFLRHCRAHGAWRGAASRSAASNDTSARPDMIQTTKIQRESQQNSCVVM</sequence>
<dbReference type="InterPro" id="IPR041677">
    <property type="entry name" value="DNA2/NAM7_AAA_11"/>
</dbReference>
<dbReference type="InterPro" id="IPR012337">
    <property type="entry name" value="RNaseH-like_sf"/>
</dbReference>
<dbReference type="CDD" id="cd18808">
    <property type="entry name" value="SF1_C_Upf1"/>
    <property type="match status" value="1"/>
</dbReference>